<dbReference type="AlphaFoldDB" id="A0A9Q1CHP6"/>
<evidence type="ECO:0000256" key="1">
    <source>
        <dbReference type="ARBA" id="ARBA00007491"/>
    </source>
</evidence>
<comment type="function">
    <text evidence="2">May have a role in the cell cycle.</text>
</comment>
<dbReference type="InterPro" id="IPR000781">
    <property type="entry name" value="ERH"/>
</dbReference>
<evidence type="ECO:0000313" key="4">
    <source>
        <dbReference type="Proteomes" id="UP001152320"/>
    </source>
</evidence>
<organism evidence="3 4">
    <name type="scientific">Holothuria leucospilota</name>
    <name type="common">Black long sea cucumber</name>
    <name type="synonym">Mertensiothuria leucospilota</name>
    <dbReference type="NCBI Taxonomy" id="206669"/>
    <lineage>
        <taxon>Eukaryota</taxon>
        <taxon>Metazoa</taxon>
        <taxon>Echinodermata</taxon>
        <taxon>Eleutherozoa</taxon>
        <taxon>Echinozoa</taxon>
        <taxon>Holothuroidea</taxon>
        <taxon>Aspidochirotacea</taxon>
        <taxon>Aspidochirotida</taxon>
        <taxon>Holothuriidae</taxon>
        <taxon>Holothuria</taxon>
    </lineage>
</organism>
<dbReference type="InterPro" id="IPR035912">
    <property type="entry name" value="EHR_sf"/>
</dbReference>
<dbReference type="EMBL" id="JAIZAY010000003">
    <property type="protein sequence ID" value="KAJ8045130.1"/>
    <property type="molecule type" value="Genomic_DNA"/>
</dbReference>
<protein>
    <recommendedName>
        <fullName evidence="2">Enhancer of rudimentary homolog</fullName>
    </recommendedName>
</protein>
<dbReference type="Gene3D" id="3.30.2260.10">
    <property type="entry name" value="Enhancer of rudimentary"/>
    <property type="match status" value="1"/>
</dbReference>
<comment type="caution">
    <text evidence="3">The sequence shown here is derived from an EMBL/GenBank/DDBJ whole genome shotgun (WGS) entry which is preliminary data.</text>
</comment>
<dbReference type="SUPFAM" id="SSF143875">
    <property type="entry name" value="ERH-like"/>
    <property type="match status" value="1"/>
</dbReference>
<evidence type="ECO:0000256" key="2">
    <source>
        <dbReference type="PIRNR" id="PIRNR016393"/>
    </source>
</evidence>
<reference evidence="3" key="1">
    <citation type="submission" date="2021-10" db="EMBL/GenBank/DDBJ databases">
        <title>Tropical sea cucumber genome reveals ecological adaptation and Cuvierian tubules defense mechanism.</title>
        <authorList>
            <person name="Chen T."/>
        </authorList>
    </citation>
    <scope>NUCLEOTIDE SEQUENCE</scope>
    <source>
        <strain evidence="3">Nanhai2018</strain>
        <tissue evidence="3">Muscle</tissue>
    </source>
</reference>
<keyword evidence="4" id="KW-1185">Reference proteome</keyword>
<dbReference type="Pfam" id="PF01133">
    <property type="entry name" value="ER"/>
    <property type="match status" value="1"/>
</dbReference>
<dbReference type="PROSITE" id="PS01290">
    <property type="entry name" value="ER"/>
    <property type="match status" value="1"/>
</dbReference>
<name>A0A9Q1CHP6_HOLLE</name>
<gene>
    <name evidence="3" type="ORF">HOLleu_08069</name>
</gene>
<proteinExistence type="inferred from homology"/>
<dbReference type="PANTHER" id="PTHR12373">
    <property type="entry name" value="ENHANCER OF RUDIMENTARY ERH"/>
    <property type="match status" value="1"/>
</dbReference>
<keyword evidence="2" id="KW-0131">Cell cycle</keyword>
<dbReference type="Proteomes" id="UP001152320">
    <property type="component" value="Chromosome 3"/>
</dbReference>
<evidence type="ECO:0000313" key="3">
    <source>
        <dbReference type="EMBL" id="KAJ8045130.1"/>
    </source>
</evidence>
<sequence length="103" mass="11992">MSHTILLVQTGKNPNTRTYADYNTVDECTDGICKLFEEHLKKLHPHSPSITYDISELYDFIDSLTDLSCLIFQGEPHNTYLPFNKDWIKERIYIQLRKQAAGK</sequence>
<dbReference type="OrthoDB" id="7887808at2759"/>
<comment type="similarity">
    <text evidence="1 2">Belongs to the E(R) family.</text>
</comment>
<dbReference type="PANTHER" id="PTHR12373:SF0">
    <property type="entry name" value="ENHANCER OF RUDIMENTARY HOMOLOG"/>
    <property type="match status" value="1"/>
</dbReference>
<accession>A0A9Q1CHP6</accession>
<dbReference type="PIRSF" id="PIRSF016393">
    <property type="entry name" value="Enh_rudimentary"/>
    <property type="match status" value="1"/>
</dbReference>